<evidence type="ECO:0000259" key="11">
    <source>
        <dbReference type="PROSITE" id="PS50102"/>
    </source>
</evidence>
<dbReference type="GO" id="GO:1990904">
    <property type="term" value="C:ribonucleoprotein complex"/>
    <property type="evidence" value="ECO:0007669"/>
    <property type="project" value="InterPro"/>
</dbReference>
<dbReference type="Pfam" id="PF05383">
    <property type="entry name" value="La"/>
    <property type="match status" value="1"/>
</dbReference>
<dbReference type="SMART" id="SM00715">
    <property type="entry name" value="LA"/>
    <property type="match status" value="1"/>
</dbReference>
<dbReference type="Gene3D" id="3.40.47.10">
    <property type="match status" value="2"/>
</dbReference>
<dbReference type="PRINTS" id="PR00302">
    <property type="entry name" value="LUPUSLA"/>
</dbReference>
<dbReference type="PROSITE" id="PS00737">
    <property type="entry name" value="THIOLASE_2"/>
    <property type="match status" value="1"/>
</dbReference>
<dbReference type="OrthoDB" id="5404651at2759"/>
<comment type="cofactor">
    <cofactor evidence="1">
        <name>K(+)</name>
        <dbReference type="ChEBI" id="CHEBI:29103"/>
    </cofactor>
</comment>
<evidence type="ECO:0000313" key="14">
    <source>
        <dbReference type="Proteomes" id="UP000053317"/>
    </source>
</evidence>
<dbReference type="PANTHER" id="PTHR43853:SF10">
    <property type="entry name" value="ACETYL-COA C-ACETYLTRANSFERASE"/>
    <property type="match status" value="1"/>
</dbReference>
<proteinExistence type="inferred from homology"/>
<dbReference type="InterPro" id="IPR000504">
    <property type="entry name" value="RRM_dom"/>
</dbReference>
<dbReference type="GO" id="GO:0006635">
    <property type="term" value="P:fatty acid beta-oxidation"/>
    <property type="evidence" value="ECO:0007669"/>
    <property type="project" value="TreeGrafter"/>
</dbReference>
<feature type="region of interest" description="Disordered" evidence="10">
    <location>
        <begin position="715"/>
        <end position="842"/>
    </location>
</feature>
<dbReference type="InterPro" id="IPR020613">
    <property type="entry name" value="Thiolase_CS"/>
</dbReference>
<dbReference type="GO" id="GO:0005634">
    <property type="term" value="C:nucleus"/>
    <property type="evidence" value="ECO:0007669"/>
    <property type="project" value="InterPro"/>
</dbReference>
<evidence type="ECO:0000256" key="10">
    <source>
        <dbReference type="SAM" id="MobiDB-lite"/>
    </source>
</evidence>
<keyword evidence="14" id="KW-1185">Reference proteome</keyword>
<dbReference type="InterPro" id="IPR002344">
    <property type="entry name" value="Lupus_La"/>
</dbReference>
<dbReference type="SUPFAM" id="SSF46785">
    <property type="entry name" value="Winged helix' DNA-binding domain"/>
    <property type="match status" value="1"/>
</dbReference>
<keyword evidence="4" id="KW-0808">Transferase</keyword>
<dbReference type="CDD" id="cd08029">
    <property type="entry name" value="LA_like_fungal"/>
    <property type="match status" value="1"/>
</dbReference>
<reference evidence="13 14" key="2">
    <citation type="submission" date="2015-05" db="EMBL/GenBank/DDBJ databases">
        <authorList>
            <person name="Morales-Cruz A."/>
            <person name="Amrine K.C."/>
            <person name="Cantu D."/>
        </authorList>
    </citation>
    <scope>NUCLEOTIDE SEQUENCE [LARGE SCALE GENOMIC DNA]</scope>
    <source>
        <strain evidence="13">UCRPC4</strain>
    </source>
</reference>
<dbReference type="InterPro" id="IPR050215">
    <property type="entry name" value="Thiolase-like_sf_Thiolase"/>
</dbReference>
<feature type="domain" description="RRM" evidence="11">
    <location>
        <begin position="623"/>
        <end position="703"/>
    </location>
</feature>
<dbReference type="InterPro" id="IPR036388">
    <property type="entry name" value="WH-like_DNA-bd_sf"/>
</dbReference>
<dbReference type="InterPro" id="IPR036390">
    <property type="entry name" value="WH_DNA-bd_sf"/>
</dbReference>
<dbReference type="PROSITE" id="PS50961">
    <property type="entry name" value="HTH_LA"/>
    <property type="match status" value="1"/>
</dbReference>
<dbReference type="InterPro" id="IPR020617">
    <property type="entry name" value="Thiolase_C"/>
</dbReference>
<evidence type="ECO:0000259" key="12">
    <source>
        <dbReference type="PROSITE" id="PS50961"/>
    </source>
</evidence>
<evidence type="ECO:0000256" key="2">
    <source>
        <dbReference type="ARBA" id="ARBA00004872"/>
    </source>
</evidence>
<feature type="compositionally biased region" description="Basic and acidic residues" evidence="10">
    <location>
        <begin position="761"/>
        <end position="788"/>
    </location>
</feature>
<dbReference type="PANTHER" id="PTHR43853">
    <property type="entry name" value="3-KETOACYL-COA THIOLASE, PEROXISOMAL"/>
    <property type="match status" value="1"/>
</dbReference>
<dbReference type="InterPro" id="IPR020615">
    <property type="entry name" value="Thiolase_acyl_enz_int_AS"/>
</dbReference>
<feature type="compositionally biased region" description="Basic and acidic residues" evidence="10">
    <location>
        <begin position="801"/>
        <end position="810"/>
    </location>
</feature>
<dbReference type="Proteomes" id="UP000053317">
    <property type="component" value="Unassembled WGS sequence"/>
</dbReference>
<name>A0A0G2EF18_PHACM</name>
<comment type="caution">
    <text evidence="13">The sequence shown here is derived from an EMBL/GenBank/DDBJ whole genome shotgun (WGS) entry which is preliminary data.</text>
</comment>
<dbReference type="InterPro" id="IPR002155">
    <property type="entry name" value="Thiolase"/>
</dbReference>
<dbReference type="PROSITE" id="PS50102">
    <property type="entry name" value="RRM"/>
    <property type="match status" value="1"/>
</dbReference>
<dbReference type="InterPro" id="IPR020616">
    <property type="entry name" value="Thiolase_N"/>
</dbReference>
<dbReference type="GO" id="GO:0003723">
    <property type="term" value="F:RNA binding"/>
    <property type="evidence" value="ECO:0007669"/>
    <property type="project" value="UniProtKB-UniRule"/>
</dbReference>
<dbReference type="GO" id="GO:0003988">
    <property type="term" value="F:acetyl-CoA C-acyltransferase activity"/>
    <property type="evidence" value="ECO:0007669"/>
    <property type="project" value="UniProtKB-EC"/>
</dbReference>
<keyword evidence="6" id="KW-0630">Potassium</keyword>
<evidence type="ECO:0000256" key="3">
    <source>
        <dbReference type="ARBA" id="ARBA00010982"/>
    </source>
</evidence>
<dbReference type="SUPFAM" id="SSF54928">
    <property type="entry name" value="RNA-binding domain, RBD"/>
    <property type="match status" value="1"/>
</dbReference>
<dbReference type="EMBL" id="LCWF01000085">
    <property type="protein sequence ID" value="KKY21472.1"/>
    <property type="molecule type" value="Genomic_DNA"/>
</dbReference>
<evidence type="ECO:0000256" key="8">
    <source>
        <dbReference type="ARBA" id="ARBA00047605"/>
    </source>
</evidence>
<feature type="domain" description="HTH La-type RNA-binding" evidence="12">
    <location>
        <begin position="514"/>
        <end position="604"/>
    </location>
</feature>
<dbReference type="PROSITE" id="PS00098">
    <property type="entry name" value="THIOLASE_1"/>
    <property type="match status" value="1"/>
</dbReference>
<dbReference type="GO" id="GO:0010124">
    <property type="term" value="P:phenylacetate catabolic process"/>
    <property type="evidence" value="ECO:0007669"/>
    <property type="project" value="TreeGrafter"/>
</dbReference>
<dbReference type="Gene3D" id="1.10.10.10">
    <property type="entry name" value="Winged helix-like DNA-binding domain superfamily/Winged helix DNA-binding domain"/>
    <property type="match status" value="1"/>
</dbReference>
<comment type="similarity">
    <text evidence="3">Belongs to the thiolase-like superfamily. Thiolase family.</text>
</comment>
<evidence type="ECO:0000256" key="5">
    <source>
        <dbReference type="ARBA" id="ARBA00022884"/>
    </source>
</evidence>
<evidence type="ECO:0000256" key="4">
    <source>
        <dbReference type="ARBA" id="ARBA00022679"/>
    </source>
</evidence>
<sequence length="842" mass="92379">MATERLSSILSHLSPSKFGLAAITQKNPDDIVITLAVRTPLAKGKKGGFKDTELEVLIYLTLKEVLKQSKLDPEVIEDVCCGNVSNAKAAYMARAAMLAAGYSVNAGASSVNRFCSSGLKAVQDIANQIISGSIDCGVAIGAESMTEGGDRLEKPFSEVITQNSQATDCMMPMGWTSENVGADFNISREDQDKFAAESFRRAEVAQKAGWFDDEITPIITKIKDPKTGQVKEVTLTKDEGPRTTGGNASQVTDGAAAILLMKRSKAIELGQPILAKFCGATVAGVPPRVMGIGPTAAIPKLLSKFNLTKEEIDIFEINEAFASMAVYCLRELGLDHEKVNPRGGAIALGHPLGATGARQICTILSEARRTKKKILLTSMCIGTGQGMAGLFVNEHIQPEGYPIMSSEEAQQNGSAAVVDQNAQAKADVDNMLAQLEAKKAAAAAAPETASEEKTQEANGESDKKQDDSYRREREDRNRERERDGRPGDRQSFRGRGRGRGGFEKRNNNRFDPSTQGESDDPVAIRKQVEFYFSDSNLPLDKFMFNKVGGTENNAVELETICSFKRMRHFQPRSAIVAALKESSMLEVVEDDTKVKRKVPLSEELANADNETVVKIFEDRAMPRSIYVKGFGQEQPSTQFDIEAFFAPYGPTNAIRLRRKDNDKSFKGSVFVEFDSEETMKKFLDLDPKPEYQGKPLQIMTKKEYCEKKAADIASGKIRANSPVGGGRKNRDDRNWKERRADDNRRDNRHRRGGGRGFGSKGGRDQDRGDRNRERNPNKDSTNAEDREAANTSAVAQAKAFVEAEKAKEEDTNGTAGQKRAREEDKAEGEREAKKADTKSEES</sequence>
<dbReference type="GO" id="GO:0005777">
    <property type="term" value="C:peroxisome"/>
    <property type="evidence" value="ECO:0007669"/>
    <property type="project" value="TreeGrafter"/>
</dbReference>
<dbReference type="InterPro" id="IPR035979">
    <property type="entry name" value="RBD_domain_sf"/>
</dbReference>
<dbReference type="GO" id="GO:0006396">
    <property type="term" value="P:RNA processing"/>
    <property type="evidence" value="ECO:0007669"/>
    <property type="project" value="InterPro"/>
</dbReference>
<dbReference type="SUPFAM" id="SSF53901">
    <property type="entry name" value="Thiolase-like"/>
    <property type="match status" value="1"/>
</dbReference>
<comment type="catalytic activity">
    <reaction evidence="8">
        <text>an acyl-CoA + acetyl-CoA = a 3-oxoacyl-CoA + CoA</text>
        <dbReference type="Rhea" id="RHEA:21564"/>
        <dbReference type="ChEBI" id="CHEBI:57287"/>
        <dbReference type="ChEBI" id="CHEBI:57288"/>
        <dbReference type="ChEBI" id="CHEBI:58342"/>
        <dbReference type="ChEBI" id="CHEBI:90726"/>
        <dbReference type="EC" id="2.3.1.16"/>
    </reaction>
</comment>
<dbReference type="Pfam" id="PF00108">
    <property type="entry name" value="Thiolase_N"/>
    <property type="match status" value="1"/>
</dbReference>
<evidence type="ECO:0000256" key="7">
    <source>
        <dbReference type="ARBA" id="ARBA00023315"/>
    </source>
</evidence>
<feature type="compositionally biased region" description="Basic and acidic residues" evidence="10">
    <location>
        <begin position="728"/>
        <end position="745"/>
    </location>
</feature>
<dbReference type="Pfam" id="PF00076">
    <property type="entry name" value="RRM_1"/>
    <property type="match status" value="1"/>
</dbReference>
<reference evidence="13 14" key="1">
    <citation type="submission" date="2015-05" db="EMBL/GenBank/DDBJ databases">
        <title>Distinctive expansion of gene families associated with plant cell wall degradation and secondary metabolism in the genomes of grapevine trunk pathogens.</title>
        <authorList>
            <person name="Lawrence D.P."/>
            <person name="Travadon R."/>
            <person name="Rolshausen P.E."/>
            <person name="Baumgartner K."/>
        </authorList>
    </citation>
    <scope>NUCLEOTIDE SEQUENCE [LARGE SCALE GENOMIC DNA]</scope>
    <source>
        <strain evidence="13">UCRPC4</strain>
    </source>
</reference>
<organism evidence="13 14">
    <name type="scientific">Phaeomoniella chlamydospora</name>
    <name type="common">Phaeoacremonium chlamydosporum</name>
    <dbReference type="NCBI Taxonomy" id="158046"/>
    <lineage>
        <taxon>Eukaryota</taxon>
        <taxon>Fungi</taxon>
        <taxon>Dikarya</taxon>
        <taxon>Ascomycota</taxon>
        <taxon>Pezizomycotina</taxon>
        <taxon>Eurotiomycetes</taxon>
        <taxon>Chaetothyriomycetidae</taxon>
        <taxon>Phaeomoniellales</taxon>
        <taxon>Phaeomoniellaceae</taxon>
        <taxon>Phaeomoniella</taxon>
    </lineage>
</organism>
<dbReference type="InterPro" id="IPR012677">
    <property type="entry name" value="Nucleotide-bd_a/b_plait_sf"/>
</dbReference>
<keyword evidence="5 9" id="KW-0694">RNA-binding</keyword>
<gene>
    <name evidence="13" type="ORF">UCRPC4_g03735</name>
</gene>
<dbReference type="InterPro" id="IPR016039">
    <property type="entry name" value="Thiolase-like"/>
</dbReference>
<evidence type="ECO:0000256" key="9">
    <source>
        <dbReference type="PROSITE-ProRule" id="PRU00332"/>
    </source>
</evidence>
<dbReference type="Gene3D" id="3.30.70.330">
    <property type="match status" value="1"/>
</dbReference>
<dbReference type="Pfam" id="PF02803">
    <property type="entry name" value="Thiolase_C"/>
    <property type="match status" value="1"/>
</dbReference>
<protein>
    <submittedName>
        <fullName evidence="13">Putative 3-ketoacylketothiolase</fullName>
    </submittedName>
</protein>
<feature type="compositionally biased region" description="Basic and acidic residues" evidence="10">
    <location>
        <begin position="819"/>
        <end position="842"/>
    </location>
</feature>
<accession>A0A0G2EF18</accession>
<dbReference type="CDD" id="cd00751">
    <property type="entry name" value="thiolase"/>
    <property type="match status" value="1"/>
</dbReference>
<dbReference type="CDD" id="cd12291">
    <property type="entry name" value="RRM1_La"/>
    <property type="match status" value="1"/>
</dbReference>
<evidence type="ECO:0000313" key="13">
    <source>
        <dbReference type="EMBL" id="KKY21472.1"/>
    </source>
</evidence>
<feature type="compositionally biased region" description="Basic and acidic residues" evidence="10">
    <location>
        <begin position="450"/>
        <end position="491"/>
    </location>
</feature>
<feature type="region of interest" description="Disordered" evidence="10">
    <location>
        <begin position="442"/>
        <end position="522"/>
    </location>
</feature>
<evidence type="ECO:0000256" key="6">
    <source>
        <dbReference type="ARBA" id="ARBA00022958"/>
    </source>
</evidence>
<evidence type="ECO:0000256" key="1">
    <source>
        <dbReference type="ARBA" id="ARBA00001958"/>
    </source>
</evidence>
<dbReference type="AlphaFoldDB" id="A0A0G2EF18"/>
<dbReference type="NCBIfam" id="TIGR01930">
    <property type="entry name" value="AcCoA-C-Actrans"/>
    <property type="match status" value="1"/>
</dbReference>
<dbReference type="SMART" id="SM00360">
    <property type="entry name" value="RRM"/>
    <property type="match status" value="1"/>
</dbReference>
<dbReference type="InterPro" id="IPR006630">
    <property type="entry name" value="La_HTH"/>
</dbReference>
<comment type="pathway">
    <text evidence="2">Lipid metabolism; fatty acid metabolism.</text>
</comment>
<keyword evidence="7" id="KW-0012">Acyltransferase</keyword>